<dbReference type="PRINTS" id="PR00080">
    <property type="entry name" value="SDRFAMILY"/>
</dbReference>
<dbReference type="Proteomes" id="UP000317716">
    <property type="component" value="Unassembled WGS sequence"/>
</dbReference>
<dbReference type="Gene3D" id="3.40.50.720">
    <property type="entry name" value="NAD(P)-binding Rossmann-like Domain"/>
    <property type="match status" value="1"/>
</dbReference>
<dbReference type="PROSITE" id="PS00061">
    <property type="entry name" value="ADH_SHORT"/>
    <property type="match status" value="1"/>
</dbReference>
<dbReference type="SUPFAM" id="SSF51735">
    <property type="entry name" value="NAD(P)-binding Rossmann-fold domains"/>
    <property type="match status" value="1"/>
</dbReference>
<evidence type="ECO:0000313" key="5">
    <source>
        <dbReference type="Proteomes" id="UP000317716"/>
    </source>
</evidence>
<dbReference type="PANTHER" id="PTHR42879">
    <property type="entry name" value="3-OXOACYL-(ACYL-CARRIER-PROTEIN) REDUCTASE"/>
    <property type="match status" value="1"/>
</dbReference>
<dbReference type="AlphaFoldDB" id="A0A538SRC1"/>
<dbReference type="PRINTS" id="PR00081">
    <property type="entry name" value="GDHRDH"/>
</dbReference>
<dbReference type="InterPro" id="IPR036291">
    <property type="entry name" value="NAD(P)-bd_dom_sf"/>
</dbReference>
<reference evidence="4 5" key="1">
    <citation type="journal article" date="2019" name="Nat. Microbiol.">
        <title>Mediterranean grassland soil C-N compound turnover is dependent on rainfall and depth, and is mediated by genomically divergent microorganisms.</title>
        <authorList>
            <person name="Diamond S."/>
            <person name="Andeer P.F."/>
            <person name="Li Z."/>
            <person name="Crits-Christoph A."/>
            <person name="Burstein D."/>
            <person name="Anantharaman K."/>
            <person name="Lane K.R."/>
            <person name="Thomas B.C."/>
            <person name="Pan C."/>
            <person name="Northen T.R."/>
            <person name="Banfield J.F."/>
        </authorList>
    </citation>
    <scope>NUCLEOTIDE SEQUENCE [LARGE SCALE GENOMIC DNA]</scope>
    <source>
        <strain evidence="4">WS_2</strain>
    </source>
</reference>
<comment type="caution">
    <text evidence="4">The sequence shown here is derived from an EMBL/GenBank/DDBJ whole genome shotgun (WGS) entry which is preliminary data.</text>
</comment>
<proteinExistence type="inferred from homology"/>
<organism evidence="4 5">
    <name type="scientific">Eiseniibacteriota bacterium</name>
    <dbReference type="NCBI Taxonomy" id="2212470"/>
    <lineage>
        <taxon>Bacteria</taxon>
        <taxon>Candidatus Eiseniibacteriota</taxon>
    </lineage>
</organism>
<dbReference type="InterPro" id="IPR050259">
    <property type="entry name" value="SDR"/>
</dbReference>
<feature type="domain" description="Ketoreductase" evidence="3">
    <location>
        <begin position="6"/>
        <end position="186"/>
    </location>
</feature>
<evidence type="ECO:0000256" key="2">
    <source>
        <dbReference type="RuleBase" id="RU000363"/>
    </source>
</evidence>
<protein>
    <submittedName>
        <fullName evidence="4">SDR family oxidoreductase</fullName>
    </submittedName>
</protein>
<dbReference type="InterPro" id="IPR057326">
    <property type="entry name" value="KR_dom"/>
</dbReference>
<dbReference type="SMART" id="SM00822">
    <property type="entry name" value="PKS_KR"/>
    <property type="match status" value="1"/>
</dbReference>
<dbReference type="FunFam" id="3.40.50.720:FF:000084">
    <property type="entry name" value="Short-chain dehydrogenase reductase"/>
    <property type="match status" value="1"/>
</dbReference>
<name>A0A538SRC1_UNCEI</name>
<evidence type="ECO:0000313" key="4">
    <source>
        <dbReference type="EMBL" id="TMQ53930.1"/>
    </source>
</evidence>
<dbReference type="CDD" id="cd05233">
    <property type="entry name" value="SDR_c"/>
    <property type="match status" value="1"/>
</dbReference>
<evidence type="ECO:0000256" key="1">
    <source>
        <dbReference type="ARBA" id="ARBA00006484"/>
    </source>
</evidence>
<accession>A0A538SRC1</accession>
<dbReference type="InterPro" id="IPR020904">
    <property type="entry name" value="Sc_DH/Rdtase_CS"/>
</dbReference>
<dbReference type="PANTHER" id="PTHR42879:SF2">
    <property type="entry name" value="3-OXOACYL-[ACYL-CARRIER-PROTEIN] REDUCTASE FABG"/>
    <property type="match status" value="1"/>
</dbReference>
<comment type="similarity">
    <text evidence="1 2">Belongs to the short-chain dehydrogenases/reductases (SDR) family.</text>
</comment>
<dbReference type="EMBL" id="VBOS01000285">
    <property type="protein sequence ID" value="TMQ53930.1"/>
    <property type="molecule type" value="Genomic_DNA"/>
</dbReference>
<dbReference type="Pfam" id="PF00106">
    <property type="entry name" value="adh_short"/>
    <property type="match status" value="1"/>
</dbReference>
<dbReference type="InterPro" id="IPR002347">
    <property type="entry name" value="SDR_fam"/>
</dbReference>
<gene>
    <name evidence="4" type="ORF">E6K72_08105</name>
</gene>
<dbReference type="GO" id="GO:0032787">
    <property type="term" value="P:monocarboxylic acid metabolic process"/>
    <property type="evidence" value="ECO:0007669"/>
    <property type="project" value="UniProtKB-ARBA"/>
</dbReference>
<sequence length="218" mass="22798">MKLEGRAAIVTGGGHGIGRAIALRFAAEGCAVTIAGTHRERLEATAGELRARGARAQVSLTDVADEPAVARMVAATLAEFARLDILVNNAGIAGPTAAAVDMAREEWDRTLAINLTGALLCAKHALPHMTARKSGRIINITSVAGFIGYPLRAAYAASKWGMIGLNRTLALEAGPHGITVNAIAPGSTRGERMSRVIRARAAALGKTEAEIEREYLDP</sequence>
<feature type="non-terminal residue" evidence="4">
    <location>
        <position position="218"/>
    </location>
</feature>
<evidence type="ECO:0000259" key="3">
    <source>
        <dbReference type="SMART" id="SM00822"/>
    </source>
</evidence>